<evidence type="ECO:0000256" key="4">
    <source>
        <dbReference type="ARBA" id="ARBA00022833"/>
    </source>
</evidence>
<keyword evidence="4" id="KW-0862">Zinc</keyword>
<dbReference type="GO" id="GO:0008270">
    <property type="term" value="F:zinc ion binding"/>
    <property type="evidence" value="ECO:0007669"/>
    <property type="project" value="UniProtKB-KW"/>
</dbReference>
<dbReference type="Pfam" id="PF13913">
    <property type="entry name" value="zf-C2HC_2"/>
    <property type="match status" value="1"/>
</dbReference>
<dbReference type="AlphaFoldDB" id="A0A452IZZ9"/>
<dbReference type="InterPro" id="IPR049899">
    <property type="entry name" value="Znf_C2HC_C3H"/>
</dbReference>
<keyword evidence="9" id="KW-1185">Reference proteome</keyword>
<organism evidence="8 9">
    <name type="scientific">Gopherus agassizii</name>
    <name type="common">Agassiz's desert tortoise</name>
    <dbReference type="NCBI Taxonomy" id="38772"/>
    <lineage>
        <taxon>Eukaryota</taxon>
        <taxon>Metazoa</taxon>
        <taxon>Chordata</taxon>
        <taxon>Craniata</taxon>
        <taxon>Vertebrata</taxon>
        <taxon>Euteleostomi</taxon>
        <taxon>Archelosauria</taxon>
        <taxon>Testudinata</taxon>
        <taxon>Testudines</taxon>
        <taxon>Cryptodira</taxon>
        <taxon>Durocryptodira</taxon>
        <taxon>Testudinoidea</taxon>
        <taxon>Testudinidae</taxon>
        <taxon>Gopherus</taxon>
    </lineage>
</organism>
<evidence type="ECO:0000256" key="2">
    <source>
        <dbReference type="ARBA" id="ARBA00022737"/>
    </source>
</evidence>
<protein>
    <recommendedName>
        <fullName evidence="7">C2HC/C3H-type domain-containing protein</fullName>
    </recommendedName>
</protein>
<dbReference type="STRING" id="38772.ENSGAGP00000033710"/>
<reference evidence="9" key="1">
    <citation type="journal article" date="2017" name="PLoS ONE">
        <title>The Agassiz's desert tortoise genome provides a resource for the conservation of a threatened species.</title>
        <authorList>
            <person name="Tollis M."/>
            <person name="DeNardo D.F."/>
            <person name="Cornelius J.A."/>
            <person name="Dolby G.A."/>
            <person name="Edwards T."/>
            <person name="Henen B.T."/>
            <person name="Karl A.E."/>
            <person name="Murphy R.W."/>
            <person name="Kusumi K."/>
        </authorList>
    </citation>
    <scope>NUCLEOTIDE SEQUENCE [LARGE SCALE GENOMIC DNA]</scope>
</reference>
<feature type="domain" description="C2HC/C3H-type" evidence="7">
    <location>
        <begin position="134"/>
        <end position="163"/>
    </location>
</feature>
<dbReference type="InterPro" id="IPR026319">
    <property type="entry name" value="ZC2HC1A/B-like"/>
</dbReference>
<dbReference type="PANTHER" id="PTHR13555:SF36">
    <property type="entry name" value="ZINC FINGER C2HC DOMAIN-CONTAINING PROTEIN 1B"/>
    <property type="match status" value="1"/>
</dbReference>
<dbReference type="PROSITE" id="PS52027">
    <property type="entry name" value="ZF_C2HC_C3H"/>
    <property type="match status" value="1"/>
</dbReference>
<evidence type="ECO:0000313" key="8">
    <source>
        <dbReference type="Ensembl" id="ENSGAGP00000033710.1"/>
    </source>
</evidence>
<name>A0A452IZZ9_9SAUR</name>
<evidence type="ECO:0000259" key="7">
    <source>
        <dbReference type="PROSITE" id="PS52027"/>
    </source>
</evidence>
<evidence type="ECO:0000256" key="1">
    <source>
        <dbReference type="ARBA" id="ARBA00022723"/>
    </source>
</evidence>
<evidence type="ECO:0000313" key="9">
    <source>
        <dbReference type="Proteomes" id="UP000291020"/>
    </source>
</evidence>
<proteinExistence type="predicted"/>
<evidence type="ECO:0000256" key="3">
    <source>
        <dbReference type="ARBA" id="ARBA00022771"/>
    </source>
</evidence>
<sequence length="252" mass="28731">MRIQNGIAQNKNFFVSENGLGFTGFSPFFSPVNLFSHKKSQGERSKILRHEPICRKVFNKKRKTFNSLKQRLQGTEIPSVKKQPPPKKQPEKKSNWRQLHEDFINAIQSAKQVAKAMKEGRPLPPPPPPSINPDYIQCPYCLRRFNEAAAERHISFCKEQATRRVFAPGQKAAKQGKQQMTQRREPTLTSAVESLLQNRAQEAAIAGKVAIDWVSEHSEILAQGHYYSATGHQLLLPLRCHRVASPCLHYHF</sequence>
<keyword evidence="2" id="KW-0677">Repeat</keyword>
<accession>A0A452IZZ9</accession>
<dbReference type="Ensembl" id="ENSGAGT00000038185.1">
    <property type="protein sequence ID" value="ENSGAGP00000033710.1"/>
    <property type="gene ID" value="ENSGAGG00000023997.1"/>
</dbReference>
<feature type="region of interest" description="Disordered" evidence="6">
    <location>
        <begin position="72"/>
        <end position="95"/>
    </location>
</feature>
<reference evidence="8" key="2">
    <citation type="submission" date="2025-08" db="UniProtKB">
        <authorList>
            <consortium name="Ensembl"/>
        </authorList>
    </citation>
    <scope>IDENTIFICATION</scope>
</reference>
<keyword evidence="1" id="KW-0479">Metal-binding</keyword>
<evidence type="ECO:0000256" key="5">
    <source>
        <dbReference type="PROSITE-ProRule" id="PRU01371"/>
    </source>
</evidence>
<evidence type="ECO:0000256" key="6">
    <source>
        <dbReference type="SAM" id="MobiDB-lite"/>
    </source>
</evidence>
<dbReference type="Proteomes" id="UP000291020">
    <property type="component" value="Unassembled WGS sequence"/>
</dbReference>
<reference evidence="8" key="3">
    <citation type="submission" date="2025-09" db="UniProtKB">
        <authorList>
            <consortium name="Ensembl"/>
        </authorList>
    </citation>
    <scope>IDENTIFICATION</scope>
</reference>
<keyword evidence="3 5" id="KW-0863">Zinc-finger</keyword>
<dbReference type="PANTHER" id="PTHR13555">
    <property type="entry name" value="C2H2 ZINC FINGER CGI-62-RELATED"/>
    <property type="match status" value="1"/>
</dbReference>